<proteinExistence type="predicted"/>
<dbReference type="InterPro" id="IPR009057">
    <property type="entry name" value="Homeodomain-like_sf"/>
</dbReference>
<dbReference type="InterPro" id="IPR050204">
    <property type="entry name" value="AraC_XylS_family_regulators"/>
</dbReference>
<dbReference type="InterPro" id="IPR020449">
    <property type="entry name" value="Tscrpt_reg_AraC-type_HTH"/>
</dbReference>
<dbReference type="Pfam" id="PF12833">
    <property type="entry name" value="HTH_18"/>
    <property type="match status" value="1"/>
</dbReference>
<dbReference type="STRING" id="479431.Namu_2471"/>
<feature type="domain" description="HTH araC/xylS-type" evidence="5">
    <location>
        <begin position="203"/>
        <end position="301"/>
    </location>
</feature>
<dbReference type="GO" id="GO:0003700">
    <property type="term" value="F:DNA-binding transcription factor activity"/>
    <property type="evidence" value="ECO:0007669"/>
    <property type="project" value="InterPro"/>
</dbReference>
<evidence type="ECO:0000256" key="1">
    <source>
        <dbReference type="ARBA" id="ARBA00023015"/>
    </source>
</evidence>
<evidence type="ECO:0000259" key="5">
    <source>
        <dbReference type="PROSITE" id="PS01124"/>
    </source>
</evidence>
<accession>C8X6I4</accession>
<keyword evidence="1" id="KW-0805">Transcription regulation</keyword>
<evidence type="ECO:0000256" key="3">
    <source>
        <dbReference type="ARBA" id="ARBA00023163"/>
    </source>
</evidence>
<evidence type="ECO:0000313" key="6">
    <source>
        <dbReference type="EMBL" id="ACV78839.1"/>
    </source>
</evidence>
<dbReference type="PRINTS" id="PR00032">
    <property type="entry name" value="HTHARAC"/>
</dbReference>
<evidence type="ECO:0000256" key="2">
    <source>
        <dbReference type="ARBA" id="ARBA00023125"/>
    </source>
</evidence>
<dbReference type="InParanoid" id="C8X6I4"/>
<keyword evidence="3" id="KW-0804">Transcription</keyword>
<dbReference type="PROSITE" id="PS00041">
    <property type="entry name" value="HTH_ARAC_FAMILY_1"/>
    <property type="match status" value="1"/>
</dbReference>
<dbReference type="PANTHER" id="PTHR46796">
    <property type="entry name" value="HTH-TYPE TRANSCRIPTIONAL ACTIVATOR RHAS-RELATED"/>
    <property type="match status" value="1"/>
</dbReference>
<dbReference type="HOGENOM" id="CLU_000445_88_3_11"/>
<dbReference type="InterPro" id="IPR011051">
    <property type="entry name" value="RmlC_Cupin_sf"/>
</dbReference>
<dbReference type="PROSITE" id="PS01124">
    <property type="entry name" value="HTH_ARAC_FAMILY_2"/>
    <property type="match status" value="1"/>
</dbReference>
<keyword evidence="7" id="KW-1185">Reference proteome</keyword>
<evidence type="ECO:0000256" key="4">
    <source>
        <dbReference type="SAM" id="MobiDB-lite"/>
    </source>
</evidence>
<keyword evidence="2" id="KW-0238">DNA-binding</keyword>
<dbReference type="InterPro" id="IPR018060">
    <property type="entry name" value="HTH_AraC"/>
</dbReference>
<dbReference type="GO" id="GO:0043565">
    <property type="term" value="F:sequence-specific DNA binding"/>
    <property type="evidence" value="ECO:0007669"/>
    <property type="project" value="InterPro"/>
</dbReference>
<evidence type="ECO:0000313" key="7">
    <source>
        <dbReference type="Proteomes" id="UP000002218"/>
    </source>
</evidence>
<sequence length="311" mass="34204">MPSRGRPGPDPATPLTGRSPASEIVVPDLESSVRWHQHDFPHPLARWHTHPEVEVHLIRRSTGLAFVGDYIGPFGPGHFVLVGSQLPHNWLSDLEPDEMVAGRDVVLQIHPELVGRLALVLPEAAEAVNLFQSANRGIEYSGATARQAAVELEGVGQSSGLQRLQRIFGLLSLLARAPGAEQRPLSQATAAVPLDAPGQRKVDAVLRYITDNLAGEVRLEEAARTVGMTPSALSRFFTRAAGRGFADTVRRLRVIRACTLLFQTDRPIADICFEAGYQNLSNFNRQFRTETGLTPREYRRRLRVGTRLPPA</sequence>
<dbReference type="InterPro" id="IPR018062">
    <property type="entry name" value="HTH_AraC-typ_CS"/>
</dbReference>
<dbReference type="eggNOG" id="COG2207">
    <property type="taxonomic scope" value="Bacteria"/>
</dbReference>
<reference evidence="6 7" key="2">
    <citation type="journal article" date="2010" name="Stand. Genomic Sci.">
        <title>Complete genome sequence of Nakamurella multipartita type strain (Y-104).</title>
        <authorList>
            <person name="Tice H."/>
            <person name="Mayilraj S."/>
            <person name="Sims D."/>
            <person name="Lapidus A."/>
            <person name="Nolan M."/>
            <person name="Lucas S."/>
            <person name="Glavina Del Rio T."/>
            <person name="Copeland A."/>
            <person name="Cheng J.F."/>
            <person name="Meincke L."/>
            <person name="Bruce D."/>
            <person name="Goodwin L."/>
            <person name="Pitluck S."/>
            <person name="Ivanova N."/>
            <person name="Mavromatis K."/>
            <person name="Ovchinnikova G."/>
            <person name="Pati A."/>
            <person name="Chen A."/>
            <person name="Palaniappan K."/>
            <person name="Land M."/>
            <person name="Hauser L."/>
            <person name="Chang Y.J."/>
            <person name="Jeffries C.D."/>
            <person name="Detter J.C."/>
            <person name="Brettin T."/>
            <person name="Rohde M."/>
            <person name="Goker M."/>
            <person name="Bristow J."/>
            <person name="Eisen J.A."/>
            <person name="Markowitz V."/>
            <person name="Hugenholtz P."/>
            <person name="Kyrpides N.C."/>
            <person name="Klenk H.P."/>
            <person name="Chen F."/>
        </authorList>
    </citation>
    <scope>NUCLEOTIDE SEQUENCE [LARGE SCALE GENOMIC DNA]</scope>
    <source>
        <strain evidence="7">ATCC 700099 / DSM 44233 / CIP 104796 / JCM 9543 / NBRC 105858 / Y-104</strain>
    </source>
</reference>
<dbReference type="KEGG" id="nml:Namu_2471"/>
<dbReference type="RefSeq" id="WP_015747727.1">
    <property type="nucleotide sequence ID" value="NC_013235.1"/>
</dbReference>
<dbReference type="SUPFAM" id="SSF51182">
    <property type="entry name" value="RmlC-like cupins"/>
    <property type="match status" value="1"/>
</dbReference>
<feature type="region of interest" description="Disordered" evidence="4">
    <location>
        <begin position="1"/>
        <end position="21"/>
    </location>
</feature>
<protein>
    <submittedName>
        <fullName evidence="6">Transcriptional regulator, AraC family</fullName>
    </submittedName>
</protein>
<dbReference type="SMART" id="SM00342">
    <property type="entry name" value="HTH_ARAC"/>
    <property type="match status" value="1"/>
</dbReference>
<dbReference type="CDD" id="cd06976">
    <property type="entry name" value="cupin_MtlR-like_N"/>
    <property type="match status" value="1"/>
</dbReference>
<gene>
    <name evidence="6" type="ordered locus">Namu_2471</name>
</gene>
<reference evidence="7" key="1">
    <citation type="submission" date="2009-09" db="EMBL/GenBank/DDBJ databases">
        <title>The complete genome of Nakamurella multipartita DSM 44233.</title>
        <authorList>
            <consortium name="US DOE Joint Genome Institute (JGI-PGF)"/>
            <person name="Lucas S."/>
            <person name="Copeland A."/>
            <person name="Lapidus A."/>
            <person name="Glavina del Rio T."/>
            <person name="Dalin E."/>
            <person name="Tice H."/>
            <person name="Bruce D."/>
            <person name="Goodwin L."/>
            <person name="Pitluck S."/>
            <person name="Kyrpides N."/>
            <person name="Mavromatis K."/>
            <person name="Ivanova N."/>
            <person name="Ovchinnikova G."/>
            <person name="Sims D."/>
            <person name="Meincke L."/>
            <person name="Brettin T."/>
            <person name="Detter J.C."/>
            <person name="Han C."/>
            <person name="Larimer F."/>
            <person name="Land M."/>
            <person name="Hauser L."/>
            <person name="Markowitz V."/>
            <person name="Cheng J.-F."/>
            <person name="Hugenholtz P."/>
            <person name="Woyke T."/>
            <person name="Wu D."/>
            <person name="Klenk H.-P."/>
            <person name="Eisen J.A."/>
        </authorList>
    </citation>
    <scope>NUCLEOTIDE SEQUENCE [LARGE SCALE GENOMIC DNA]</scope>
    <source>
        <strain evidence="7">ATCC 700099 / DSM 44233 / CIP 104796 / JCM 9543 / NBRC 105858 / Y-104</strain>
    </source>
</reference>
<dbReference type="EMBL" id="CP001737">
    <property type="protein sequence ID" value="ACV78839.1"/>
    <property type="molecule type" value="Genomic_DNA"/>
</dbReference>
<dbReference type="AlphaFoldDB" id="C8X6I4"/>
<organism evidence="6 7">
    <name type="scientific">Nakamurella multipartita (strain ATCC 700099 / DSM 44233 / CIP 104796 / JCM 9543 / NBRC 105858 / Y-104)</name>
    <name type="common">Microsphaera multipartita</name>
    <dbReference type="NCBI Taxonomy" id="479431"/>
    <lineage>
        <taxon>Bacteria</taxon>
        <taxon>Bacillati</taxon>
        <taxon>Actinomycetota</taxon>
        <taxon>Actinomycetes</taxon>
        <taxon>Nakamurellales</taxon>
        <taxon>Nakamurellaceae</taxon>
        <taxon>Nakamurella</taxon>
    </lineage>
</organism>
<dbReference type="Gene3D" id="1.10.10.60">
    <property type="entry name" value="Homeodomain-like"/>
    <property type="match status" value="1"/>
</dbReference>
<dbReference type="Proteomes" id="UP000002218">
    <property type="component" value="Chromosome"/>
</dbReference>
<dbReference type="SUPFAM" id="SSF46689">
    <property type="entry name" value="Homeodomain-like"/>
    <property type="match status" value="2"/>
</dbReference>
<name>C8X6I4_NAKMY</name>